<dbReference type="Proteomes" id="UP000299102">
    <property type="component" value="Unassembled WGS sequence"/>
</dbReference>
<keyword evidence="2" id="KW-1185">Reference proteome</keyword>
<reference evidence="1 2" key="1">
    <citation type="journal article" date="2019" name="Commun. Biol.">
        <title>The bagworm genome reveals a unique fibroin gene that provides high tensile strength.</title>
        <authorList>
            <person name="Kono N."/>
            <person name="Nakamura H."/>
            <person name="Ohtoshi R."/>
            <person name="Tomita M."/>
            <person name="Numata K."/>
            <person name="Arakawa K."/>
        </authorList>
    </citation>
    <scope>NUCLEOTIDE SEQUENCE [LARGE SCALE GENOMIC DNA]</scope>
</reference>
<evidence type="ECO:0000313" key="2">
    <source>
        <dbReference type="Proteomes" id="UP000299102"/>
    </source>
</evidence>
<organism evidence="1 2">
    <name type="scientific">Eumeta variegata</name>
    <name type="common">Bagworm moth</name>
    <name type="synonym">Eumeta japonica</name>
    <dbReference type="NCBI Taxonomy" id="151549"/>
    <lineage>
        <taxon>Eukaryota</taxon>
        <taxon>Metazoa</taxon>
        <taxon>Ecdysozoa</taxon>
        <taxon>Arthropoda</taxon>
        <taxon>Hexapoda</taxon>
        <taxon>Insecta</taxon>
        <taxon>Pterygota</taxon>
        <taxon>Neoptera</taxon>
        <taxon>Endopterygota</taxon>
        <taxon>Lepidoptera</taxon>
        <taxon>Glossata</taxon>
        <taxon>Ditrysia</taxon>
        <taxon>Tineoidea</taxon>
        <taxon>Psychidae</taxon>
        <taxon>Oiketicinae</taxon>
        <taxon>Eumeta</taxon>
    </lineage>
</organism>
<gene>
    <name evidence="1" type="ORF">EVAR_6102_1</name>
</gene>
<sequence length="79" mass="7899">MCSAPQIAPRPTPSIARATSDVVADTANQLAINDRRTATSVSGVTGAAPGPARGGAADLRGVSLTPSGACEVAYLMPYK</sequence>
<proteinExistence type="predicted"/>
<accession>A0A4C1TGS3</accession>
<protein>
    <submittedName>
        <fullName evidence="1">Uncharacterized protein</fullName>
    </submittedName>
</protein>
<comment type="caution">
    <text evidence="1">The sequence shown here is derived from an EMBL/GenBank/DDBJ whole genome shotgun (WGS) entry which is preliminary data.</text>
</comment>
<name>A0A4C1TGS3_EUMVA</name>
<dbReference type="EMBL" id="BGZK01000053">
    <property type="protein sequence ID" value="GBP12770.1"/>
    <property type="molecule type" value="Genomic_DNA"/>
</dbReference>
<dbReference type="AlphaFoldDB" id="A0A4C1TGS3"/>
<evidence type="ECO:0000313" key="1">
    <source>
        <dbReference type="EMBL" id="GBP12770.1"/>
    </source>
</evidence>